<feature type="non-terminal residue" evidence="2">
    <location>
        <position position="1"/>
    </location>
</feature>
<organism evidence="2 3">
    <name type="scientific">Odynerus spinipes</name>
    <dbReference type="NCBI Taxonomy" id="1348599"/>
    <lineage>
        <taxon>Eukaryota</taxon>
        <taxon>Metazoa</taxon>
        <taxon>Ecdysozoa</taxon>
        <taxon>Arthropoda</taxon>
        <taxon>Hexapoda</taxon>
        <taxon>Insecta</taxon>
        <taxon>Pterygota</taxon>
        <taxon>Neoptera</taxon>
        <taxon>Endopterygota</taxon>
        <taxon>Hymenoptera</taxon>
        <taxon>Apocrita</taxon>
        <taxon>Aculeata</taxon>
        <taxon>Vespoidea</taxon>
        <taxon>Vespidae</taxon>
        <taxon>Eumeninae</taxon>
        <taxon>Odynerus</taxon>
    </lineage>
</organism>
<dbReference type="Proteomes" id="UP001258017">
    <property type="component" value="Unassembled WGS sequence"/>
</dbReference>
<keyword evidence="3" id="KW-1185">Reference proteome</keyword>
<dbReference type="PANTHER" id="PTHR12460">
    <property type="entry name" value="CYCLIN-DEPENDENT KINASE INHIBITOR-RELATED PROTEIN"/>
    <property type="match status" value="1"/>
</dbReference>
<accession>A0AAD9VHI9</accession>
<feature type="region of interest" description="Disordered" evidence="1">
    <location>
        <begin position="161"/>
        <end position="189"/>
    </location>
</feature>
<feature type="compositionally biased region" description="Pro residues" evidence="1">
    <location>
        <begin position="88"/>
        <end position="100"/>
    </location>
</feature>
<dbReference type="AlphaFoldDB" id="A0AAD9VHI9"/>
<comment type="caution">
    <text evidence="2">The sequence shown here is derived from an EMBL/GenBank/DDBJ whole genome shotgun (WGS) entry which is preliminary data.</text>
</comment>
<feature type="compositionally biased region" description="Polar residues" evidence="1">
    <location>
        <begin position="737"/>
        <end position="746"/>
    </location>
</feature>
<feature type="compositionally biased region" description="Low complexity" evidence="1">
    <location>
        <begin position="134"/>
        <end position="145"/>
    </location>
</feature>
<evidence type="ECO:0000313" key="2">
    <source>
        <dbReference type="EMBL" id="KAK2574816.1"/>
    </source>
</evidence>
<feature type="region of interest" description="Disordered" evidence="1">
    <location>
        <begin position="435"/>
        <end position="459"/>
    </location>
</feature>
<feature type="region of interest" description="Disordered" evidence="1">
    <location>
        <begin position="789"/>
        <end position="1009"/>
    </location>
</feature>
<feature type="region of interest" description="Disordered" evidence="1">
    <location>
        <begin position="593"/>
        <end position="746"/>
    </location>
</feature>
<proteinExistence type="predicted"/>
<feature type="compositionally biased region" description="Low complexity" evidence="1">
    <location>
        <begin position="793"/>
        <end position="852"/>
    </location>
</feature>
<feature type="compositionally biased region" description="Low complexity" evidence="1">
    <location>
        <begin position="643"/>
        <end position="652"/>
    </location>
</feature>
<feature type="compositionally biased region" description="Basic and acidic residues" evidence="1">
    <location>
        <begin position="593"/>
        <end position="627"/>
    </location>
</feature>
<feature type="compositionally biased region" description="Polar residues" evidence="1">
    <location>
        <begin position="308"/>
        <end position="342"/>
    </location>
</feature>
<dbReference type="PANTHER" id="PTHR12460:SF38">
    <property type="entry name" value="KINETOPLAST-ASSOCIATED PROTEIN-LIKE PROTEIN"/>
    <property type="match status" value="1"/>
</dbReference>
<protein>
    <submittedName>
        <fullName evidence="2">Uncharacterized protein</fullName>
    </submittedName>
</protein>
<evidence type="ECO:0000256" key="1">
    <source>
        <dbReference type="SAM" id="MobiDB-lite"/>
    </source>
</evidence>
<feature type="compositionally biased region" description="Basic and acidic residues" evidence="1">
    <location>
        <begin position="665"/>
        <end position="685"/>
    </location>
</feature>
<feature type="compositionally biased region" description="Basic and acidic residues" evidence="1">
    <location>
        <begin position="997"/>
        <end position="1009"/>
    </location>
</feature>
<evidence type="ECO:0000313" key="3">
    <source>
        <dbReference type="Proteomes" id="UP001258017"/>
    </source>
</evidence>
<reference evidence="2" key="2">
    <citation type="journal article" date="2023" name="Commun. Biol.">
        <title>Intrasexual cuticular hydrocarbon dimorphism in a wasp sheds light on hydrocarbon biosynthesis genes in Hymenoptera.</title>
        <authorList>
            <person name="Moris V.C."/>
            <person name="Podsiadlowski L."/>
            <person name="Martin S."/>
            <person name="Oeyen J.P."/>
            <person name="Donath A."/>
            <person name="Petersen M."/>
            <person name="Wilbrandt J."/>
            <person name="Misof B."/>
            <person name="Liedtke D."/>
            <person name="Thamm M."/>
            <person name="Scheiner R."/>
            <person name="Schmitt T."/>
            <person name="Niehuis O."/>
        </authorList>
    </citation>
    <scope>NUCLEOTIDE SEQUENCE</scope>
    <source>
        <strain evidence="2">GBR_01_08_01A</strain>
    </source>
</reference>
<feature type="compositionally biased region" description="Polar residues" evidence="1">
    <location>
        <begin position="65"/>
        <end position="79"/>
    </location>
</feature>
<feature type="compositionally biased region" description="Basic and acidic residues" evidence="1">
    <location>
        <begin position="168"/>
        <end position="181"/>
    </location>
</feature>
<gene>
    <name evidence="2" type="ORF">KPH14_013057</name>
</gene>
<name>A0AAD9VHI9_9HYME</name>
<feature type="compositionally biased region" description="Polar residues" evidence="1">
    <location>
        <begin position="942"/>
        <end position="959"/>
    </location>
</feature>
<dbReference type="EMBL" id="JAIFRP010004775">
    <property type="protein sequence ID" value="KAK2574816.1"/>
    <property type="molecule type" value="Genomic_DNA"/>
</dbReference>
<sequence>NRKRCKEKVIKKIAKYRRRNEKPYERTNIKKRKIPRIFVRNERFRIESWTEKQSKRKVSSKRFISKQTPRNYQQSSIQLPSPIRSALPHPPPPPPPPPPSLSTSSAPISKVSSLSCNLVALPSVEMSTLKSKSRNSSGNKSSSDLSGDRLSVSIDIANAAITDDNTGDGDKETDNTGHEGVNEATGLSNSDTAIRGRFVKPISHRVVGKVGKIVELSTNRRGQSTTRAAKKRSVITPAAVTTLPVSLTRHPLVNKLPVSPEKILEVTTTSSSGYVPISYPFTRSRHYGSSEPSPTFTTELLHSQSTKINWSRGVSSENPSSNLRTSNENASLSSTTNIQSRGRISGENNNLTNKATAATTTATVTTTSTTTTTTNSTMVDVSMDEKLPTKSPMNCSTNEDVVLDESTKERLVALAEESHRLSLLFLEVNGETRGDEVDGINKNNGNDDVDDESNDGSTTFFSRMKQQHQSDLSTELHVCTIPSGFLKPEVRESLVDLSIGGLCLRKWTSPMPYYFFHCNIQEDRIVQKLFEEPRHAATIVEEKLPGTRHWIIPGRCKEIFNARCARLFSSLTKSSSEECSVCRGPSETVARKETIKNDVDINRSSTNDERESLRERNDHEGKDEQQSKKVRNATTTKNKRTIASAKDSSSKSTKNRRPKNASPDDNSKKLGESKQLEARNREIESKKKRSGNTLTSDNEDTENDTSSLSSSAVIKTTSAKASAIERISSPSRPLETIESNGDESASAITDNMVTTCVASTSATATIKTTAHGADGVAALERGISKIECGTGTGSSSSSSCAPASVAVTSPNEPEQQQQRSPQQQQQQEQQEQQQQQEEQEEQQQQQLQSQLRKQQHQQRSPVNDIPPAESIAKNSSLKKRSVKRKAETLGNVEVAENSSSSVSRVKSKKLKTLSGKPVAMDSAVSKSSRTPGKINNGDRAANNVNDSSTTSVDGGNNASKKQRRDNRLENSTTQPKVKKVRRTNSSNHSTAVLTTNESKRVDSVERDVERETNMRVVEKTFVVPG</sequence>
<reference evidence="2" key="1">
    <citation type="submission" date="2021-08" db="EMBL/GenBank/DDBJ databases">
        <authorList>
            <person name="Misof B."/>
            <person name="Oliver O."/>
            <person name="Podsiadlowski L."/>
            <person name="Donath A."/>
            <person name="Peters R."/>
            <person name="Mayer C."/>
            <person name="Rust J."/>
            <person name="Gunkel S."/>
            <person name="Lesny P."/>
            <person name="Martin S."/>
            <person name="Oeyen J.P."/>
            <person name="Petersen M."/>
            <person name="Panagiotis P."/>
            <person name="Wilbrandt J."/>
            <person name="Tanja T."/>
        </authorList>
    </citation>
    <scope>NUCLEOTIDE SEQUENCE</scope>
    <source>
        <strain evidence="2">GBR_01_08_01A</strain>
        <tissue evidence="2">Thorax + abdomen</tissue>
    </source>
</reference>
<feature type="compositionally biased region" description="Polar residues" evidence="1">
    <location>
        <begin position="983"/>
        <end position="996"/>
    </location>
</feature>
<feature type="compositionally biased region" description="Basic residues" evidence="1">
    <location>
        <begin position="54"/>
        <end position="64"/>
    </location>
</feature>
<feature type="non-terminal residue" evidence="2">
    <location>
        <position position="1025"/>
    </location>
</feature>
<feature type="region of interest" description="Disordered" evidence="1">
    <location>
        <begin position="308"/>
        <end position="350"/>
    </location>
</feature>
<feature type="compositionally biased region" description="Polar residues" evidence="1">
    <location>
        <begin position="704"/>
        <end position="720"/>
    </location>
</feature>
<feature type="region of interest" description="Disordered" evidence="1">
    <location>
        <begin position="128"/>
        <end position="147"/>
    </location>
</feature>
<feature type="region of interest" description="Disordered" evidence="1">
    <location>
        <begin position="51"/>
        <end position="107"/>
    </location>
</feature>